<protein>
    <recommendedName>
        <fullName evidence="3">DNA recombination protein RmuC homolog</fullName>
    </recommendedName>
</protein>
<dbReference type="GO" id="GO:0006310">
    <property type="term" value="P:DNA recombination"/>
    <property type="evidence" value="ECO:0007669"/>
    <property type="project" value="UniProtKB-KW"/>
</dbReference>
<reference evidence="8 9" key="1">
    <citation type="submission" date="2018-08" db="EMBL/GenBank/DDBJ databases">
        <title>Parvularcula sp. SM1705, isolated from surface water of the South Sea China.</title>
        <authorList>
            <person name="Sun L."/>
        </authorList>
    </citation>
    <scope>NUCLEOTIDE SEQUENCE [LARGE SCALE GENOMIC DNA]</scope>
    <source>
        <strain evidence="8 9">SM1705</strain>
    </source>
</reference>
<dbReference type="EMBL" id="QUQO01000001">
    <property type="protein sequence ID" value="RFB05035.1"/>
    <property type="molecule type" value="Genomic_DNA"/>
</dbReference>
<evidence type="ECO:0000256" key="4">
    <source>
        <dbReference type="ARBA" id="ARBA00023054"/>
    </source>
</evidence>
<dbReference type="FunCoup" id="A0A371RHX4">
    <property type="interactions" value="88"/>
</dbReference>
<evidence type="ECO:0000256" key="3">
    <source>
        <dbReference type="ARBA" id="ARBA00021840"/>
    </source>
</evidence>
<dbReference type="InParanoid" id="A0A371RHX4"/>
<evidence type="ECO:0000256" key="7">
    <source>
        <dbReference type="SAM" id="MobiDB-lite"/>
    </source>
</evidence>
<sequence length="475" mass="52484">MILDVQTLLFAAAISGWLAALFLLVLRVRAGREARQLDDELTAAKGELVSLGARLEAFDAVRDELEYEREKTGRLERESAALATRLEEREANLKELRDRLENEFRSMSQKLLREAGDTLLREAKQNFEKQQVMAKADAEGYSKSVTELLKPMRETLTRYEQGLREMRDQQKAAQGELTGQIRSLTESASAVQAEARTLAAALKAGPRTRGRWGETTLRNVVELTGMSAYCDFTEQRAVAGEDGAGRKQPDMVVTLPGERLVAIDSKVSLSDWLDAAGTEDEAERAAALSRHGDAIWSHVRSLAAKDYASALKKEGAMDFVVMFIPGENFFTAAIEARPNLFEDAFQRDVLIATPTTLIAILKSIAQSWRQQKASENARVVAGLAQDLYDSLRTTGGYLQSLGKSLGRTVGEYNKLVGNMESRVLPRARKFAEYEMPGTEKVLEEVPSNEELPRLPDESRGFLLEADPAPKAAANG</sequence>
<dbReference type="InterPro" id="IPR003798">
    <property type="entry name" value="DNA_recombination_RmuC"/>
</dbReference>
<evidence type="ECO:0000313" key="9">
    <source>
        <dbReference type="Proteomes" id="UP000264589"/>
    </source>
</evidence>
<keyword evidence="9" id="KW-1185">Reference proteome</keyword>
<organism evidence="8 9">
    <name type="scientific">Parvularcula marina</name>
    <dbReference type="NCBI Taxonomy" id="2292771"/>
    <lineage>
        <taxon>Bacteria</taxon>
        <taxon>Pseudomonadati</taxon>
        <taxon>Pseudomonadota</taxon>
        <taxon>Alphaproteobacteria</taxon>
        <taxon>Parvularculales</taxon>
        <taxon>Parvularculaceae</taxon>
        <taxon>Parvularcula</taxon>
    </lineage>
</organism>
<accession>A0A371RHX4</accession>
<comment type="caution">
    <text evidence="8">The sequence shown here is derived from an EMBL/GenBank/DDBJ whole genome shotgun (WGS) entry which is preliminary data.</text>
</comment>
<name>A0A371RHX4_9PROT</name>
<dbReference type="AlphaFoldDB" id="A0A371RHX4"/>
<feature type="region of interest" description="Disordered" evidence="7">
    <location>
        <begin position="441"/>
        <end position="475"/>
    </location>
</feature>
<dbReference type="PANTHER" id="PTHR30563:SF0">
    <property type="entry name" value="DNA RECOMBINATION PROTEIN RMUC"/>
    <property type="match status" value="1"/>
</dbReference>
<keyword evidence="5" id="KW-0233">DNA recombination</keyword>
<feature type="coiled-coil region" evidence="6">
    <location>
        <begin position="79"/>
        <end position="110"/>
    </location>
</feature>
<evidence type="ECO:0000256" key="6">
    <source>
        <dbReference type="SAM" id="Coils"/>
    </source>
</evidence>
<keyword evidence="4 6" id="KW-0175">Coiled coil</keyword>
<gene>
    <name evidence="8" type="primary">rmuC</name>
    <name evidence="8" type="ORF">DX908_06865</name>
</gene>
<evidence type="ECO:0000256" key="2">
    <source>
        <dbReference type="ARBA" id="ARBA00009840"/>
    </source>
</evidence>
<dbReference type="Proteomes" id="UP000264589">
    <property type="component" value="Unassembled WGS sequence"/>
</dbReference>
<comment type="similarity">
    <text evidence="2">Belongs to the RmuC family.</text>
</comment>
<feature type="compositionally biased region" description="Basic and acidic residues" evidence="7">
    <location>
        <begin position="450"/>
        <end position="459"/>
    </location>
</feature>
<evidence type="ECO:0000256" key="1">
    <source>
        <dbReference type="ARBA" id="ARBA00003416"/>
    </source>
</evidence>
<comment type="function">
    <text evidence="1">Involved in DNA recombination.</text>
</comment>
<dbReference type="Pfam" id="PF02646">
    <property type="entry name" value="RmuC"/>
    <property type="match status" value="1"/>
</dbReference>
<evidence type="ECO:0000256" key="5">
    <source>
        <dbReference type="ARBA" id="ARBA00023172"/>
    </source>
</evidence>
<proteinExistence type="inferred from homology"/>
<dbReference type="PANTHER" id="PTHR30563">
    <property type="entry name" value="DNA RECOMBINATION PROTEIN RMUC"/>
    <property type="match status" value="1"/>
</dbReference>
<dbReference type="OrthoDB" id="370725at2"/>
<evidence type="ECO:0000313" key="8">
    <source>
        <dbReference type="EMBL" id="RFB05035.1"/>
    </source>
</evidence>
<dbReference type="RefSeq" id="WP_116391666.1">
    <property type="nucleotide sequence ID" value="NZ_QUQO01000001.1"/>
</dbReference>